<evidence type="ECO:0000313" key="1">
    <source>
        <dbReference type="EMBL" id="MPM86835.1"/>
    </source>
</evidence>
<gene>
    <name evidence="1" type="ORF">SDC9_133927</name>
</gene>
<accession>A0A645DCB6</accession>
<dbReference type="AlphaFoldDB" id="A0A645DCB6"/>
<protein>
    <submittedName>
        <fullName evidence="1">Uncharacterized protein</fullName>
    </submittedName>
</protein>
<sequence>MGFFRKALLVRQDAGHHAAHRVAHRHGGNFPAGEDKVSHGELFVHAFVQKPLVHALIVTADQNQVVVLFLQLFGDRLGEHPPAGGHVDGLARAKDLHHVVPAAVQRIRLHYRATPAAVGVVVHLHLLVGGVLPDLVGLDGDVAPLLGAAQNADVQHSVHRLREQGQNVNSHLFPSLSVCEPASRWRPNSQRR</sequence>
<reference evidence="1" key="1">
    <citation type="submission" date="2019-08" db="EMBL/GenBank/DDBJ databases">
        <authorList>
            <person name="Kucharzyk K."/>
            <person name="Murdoch R.W."/>
            <person name="Higgins S."/>
            <person name="Loffler F."/>
        </authorList>
    </citation>
    <scope>NUCLEOTIDE SEQUENCE</scope>
</reference>
<name>A0A645DCB6_9ZZZZ</name>
<comment type="caution">
    <text evidence="1">The sequence shown here is derived from an EMBL/GenBank/DDBJ whole genome shotgun (WGS) entry which is preliminary data.</text>
</comment>
<dbReference type="EMBL" id="VSSQ01034779">
    <property type="protein sequence ID" value="MPM86835.1"/>
    <property type="molecule type" value="Genomic_DNA"/>
</dbReference>
<organism evidence="1">
    <name type="scientific">bioreactor metagenome</name>
    <dbReference type="NCBI Taxonomy" id="1076179"/>
    <lineage>
        <taxon>unclassified sequences</taxon>
        <taxon>metagenomes</taxon>
        <taxon>ecological metagenomes</taxon>
    </lineage>
</organism>
<proteinExistence type="predicted"/>